<gene>
    <name evidence="1" type="ORF">MSAN_01900400</name>
</gene>
<sequence>MISQSLIESPDGFLKHRSKFRFSLTKGFVNAEVELVDGRLDFSAGIGILFDLMYSGTLREKSLPRIPLSPLTIPGIIIVGPFVAVNMGLGYEIGAKGKFLARTNIGWSNMKAKVDMLNGAKSSVKEWTSTIPVSVVSLELEGYAKLGPFVTAGLEFGVDILKGKLDISAGVETKVSLPVGVSAAITTNNTAETQFQDCRGFNITLEIKAEIYAQLQLGPLKKPYGNQEIPFPTLFSKCIKLPEAKKIDALVPDQPLPVLPIFHEDQVYRFITADFPNGTLQVIWMPKPDPHIYAVPPLTDHNSKYVVNRLFQGSKLVSATNATAGTYDNRVFYITHSGDSEFIAAPLRIAPANKVPLRAEVLALRSEVDKDGKPFIGGVTTASTNEFKTYYYPVICIYKDQNRAAQVYLVKDPNIGAKFLALYSQFAGCKFTPLSIT</sequence>
<dbReference type="Proteomes" id="UP000623467">
    <property type="component" value="Unassembled WGS sequence"/>
</dbReference>
<dbReference type="EMBL" id="JACAZH010000020">
    <property type="protein sequence ID" value="KAF7345238.1"/>
    <property type="molecule type" value="Genomic_DNA"/>
</dbReference>
<protein>
    <submittedName>
        <fullName evidence="1">Uncharacterized protein</fullName>
    </submittedName>
</protein>
<proteinExistence type="predicted"/>
<evidence type="ECO:0000313" key="2">
    <source>
        <dbReference type="Proteomes" id="UP000623467"/>
    </source>
</evidence>
<keyword evidence="2" id="KW-1185">Reference proteome</keyword>
<accession>A0A8H7CRX3</accession>
<evidence type="ECO:0000313" key="1">
    <source>
        <dbReference type="EMBL" id="KAF7345238.1"/>
    </source>
</evidence>
<dbReference type="AlphaFoldDB" id="A0A8H7CRX3"/>
<reference evidence="1" key="1">
    <citation type="submission" date="2020-05" db="EMBL/GenBank/DDBJ databases">
        <title>Mycena genomes resolve the evolution of fungal bioluminescence.</title>
        <authorList>
            <person name="Tsai I.J."/>
        </authorList>
    </citation>
    <scope>NUCLEOTIDE SEQUENCE</scope>
    <source>
        <strain evidence="1">160909Yilan</strain>
    </source>
</reference>
<name>A0A8H7CRX3_9AGAR</name>
<organism evidence="1 2">
    <name type="scientific">Mycena sanguinolenta</name>
    <dbReference type="NCBI Taxonomy" id="230812"/>
    <lineage>
        <taxon>Eukaryota</taxon>
        <taxon>Fungi</taxon>
        <taxon>Dikarya</taxon>
        <taxon>Basidiomycota</taxon>
        <taxon>Agaricomycotina</taxon>
        <taxon>Agaricomycetes</taxon>
        <taxon>Agaricomycetidae</taxon>
        <taxon>Agaricales</taxon>
        <taxon>Marasmiineae</taxon>
        <taxon>Mycenaceae</taxon>
        <taxon>Mycena</taxon>
    </lineage>
</organism>
<comment type="caution">
    <text evidence="1">The sequence shown here is derived from an EMBL/GenBank/DDBJ whole genome shotgun (WGS) entry which is preliminary data.</text>
</comment>
<dbReference type="OrthoDB" id="160645at2759"/>